<evidence type="ECO:0000313" key="7">
    <source>
        <dbReference type="Proteomes" id="UP000472320"/>
    </source>
</evidence>
<dbReference type="InterPro" id="IPR000834">
    <property type="entry name" value="Peptidase_M14"/>
</dbReference>
<comment type="cofactor">
    <cofactor evidence="1">
        <name>Zn(2+)</name>
        <dbReference type="ChEBI" id="CHEBI:29105"/>
    </cofactor>
</comment>
<dbReference type="Proteomes" id="UP000472320">
    <property type="component" value="Unassembled WGS sequence"/>
</dbReference>
<dbReference type="GO" id="GO:0008270">
    <property type="term" value="F:zinc ion binding"/>
    <property type="evidence" value="ECO:0007669"/>
    <property type="project" value="InterPro"/>
</dbReference>
<evidence type="ECO:0000256" key="1">
    <source>
        <dbReference type="ARBA" id="ARBA00001947"/>
    </source>
</evidence>
<accession>A0A6L6QDG7</accession>
<evidence type="ECO:0000313" key="6">
    <source>
        <dbReference type="EMBL" id="MTW09766.1"/>
    </source>
</evidence>
<dbReference type="Pfam" id="PF00246">
    <property type="entry name" value="Peptidase_M14"/>
    <property type="match status" value="1"/>
</dbReference>
<keyword evidence="7" id="KW-1185">Reference proteome</keyword>
<dbReference type="OrthoDB" id="9767214at2"/>
<dbReference type="GO" id="GO:0006508">
    <property type="term" value="P:proteolysis"/>
    <property type="evidence" value="ECO:0007669"/>
    <property type="project" value="InterPro"/>
</dbReference>
<dbReference type="CDD" id="cd06241">
    <property type="entry name" value="M14-like"/>
    <property type="match status" value="1"/>
</dbReference>
<dbReference type="PANTHER" id="PTHR11705">
    <property type="entry name" value="PROTEASE FAMILY M14 CARBOXYPEPTIDASE A,B"/>
    <property type="match status" value="1"/>
</dbReference>
<evidence type="ECO:0000256" key="3">
    <source>
        <dbReference type="PROSITE-ProRule" id="PRU01379"/>
    </source>
</evidence>
<proteinExistence type="inferred from homology"/>
<feature type="signal peptide" evidence="4">
    <location>
        <begin position="1"/>
        <end position="19"/>
    </location>
</feature>
<feature type="active site" description="Proton donor/acceptor" evidence="3">
    <location>
        <position position="292"/>
    </location>
</feature>
<feature type="chain" id="PRO_5026897381" evidence="4">
    <location>
        <begin position="20"/>
        <end position="584"/>
    </location>
</feature>
<dbReference type="GO" id="GO:0004181">
    <property type="term" value="F:metallocarboxypeptidase activity"/>
    <property type="evidence" value="ECO:0007669"/>
    <property type="project" value="InterPro"/>
</dbReference>
<dbReference type="PROSITE" id="PS52035">
    <property type="entry name" value="PEPTIDASE_M14"/>
    <property type="match status" value="1"/>
</dbReference>
<dbReference type="Gene3D" id="3.40.630.10">
    <property type="entry name" value="Zn peptidases"/>
    <property type="match status" value="1"/>
</dbReference>
<protein>
    <submittedName>
        <fullName evidence="6">Peptidase M14</fullName>
    </submittedName>
</protein>
<evidence type="ECO:0000259" key="5">
    <source>
        <dbReference type="PROSITE" id="PS52035"/>
    </source>
</evidence>
<comment type="caution">
    <text evidence="6">The sequence shown here is derived from an EMBL/GenBank/DDBJ whole genome shotgun (WGS) entry which is preliminary data.</text>
</comment>
<evidence type="ECO:0000256" key="4">
    <source>
        <dbReference type="SAM" id="SignalP"/>
    </source>
</evidence>
<dbReference type="SUPFAM" id="SSF53187">
    <property type="entry name" value="Zn-dependent exopeptidases"/>
    <property type="match status" value="1"/>
</dbReference>
<name>A0A6L6QDG7_9BURK</name>
<comment type="similarity">
    <text evidence="2 3">Belongs to the peptidase M14 family.</text>
</comment>
<keyword evidence="4" id="KW-0732">Signal</keyword>
<feature type="domain" description="Peptidase M14" evidence="5">
    <location>
        <begin position="34"/>
        <end position="317"/>
    </location>
</feature>
<sequence>MLRNALLLSLLAAFPLAQAAPDLSTVAERSGYQATGRYEEVQRLCTAYQKAYPKAVRCFTFGETPEGRPMLALAVSRTGALSAAAAKQRKLPVLLVQGGIHAGEIDGKDAGFWALHEALDGKAAAGALDKQVVLFVPVFNVDGHERFSKNNRPNQRGPVEMGWRVTAQNYNLNRDYVKADAPEMQAMLKLVNEWDPLAYIDLHVTDGAKFQPDVSIQVEPVHGGDPELLPIGKELRENVMADLRKQGSDPRHFYISFDKTDQPDSGFVDSMSTPRFSTGYFPLRNRFAMLVETHSWRDYPHRVKVTRNTIVSLMDQFALHGAAWAKAAAEADVRAAKLENMALSYKTTERSTMIDFPGYEYTRTPSDVSGGMWTKYDESKPQKWTVPLRDEVVPDMVAVAPAGGYLIPAAQAALVEPKLKVHGISYAVLKTAPGKVAVETFRADEAKLSGASFEGHQLASWKGAWKPEQRDVGKGALFVPIAQAKSRLVMTMLEPAGADSLAAWGFFNNYTERKEYMEEYVAEEAAREMLAADPALAAAFKARLESDPAFAKNPRARLDFFARRHGSWDERQNLYPVYRSAVVY</sequence>
<dbReference type="PANTHER" id="PTHR11705:SF145">
    <property type="entry name" value="PEPTIDASE M14 CARBOXYPEPTIDASE A DOMAIN-CONTAINING PROTEIN"/>
    <property type="match status" value="1"/>
</dbReference>
<dbReference type="SMART" id="SM00631">
    <property type="entry name" value="Zn_pept"/>
    <property type="match status" value="1"/>
</dbReference>
<organism evidence="6 7">
    <name type="scientific">Massilia eburnea</name>
    <dbReference type="NCBI Taxonomy" id="1776165"/>
    <lineage>
        <taxon>Bacteria</taxon>
        <taxon>Pseudomonadati</taxon>
        <taxon>Pseudomonadota</taxon>
        <taxon>Betaproteobacteria</taxon>
        <taxon>Burkholderiales</taxon>
        <taxon>Oxalobacteraceae</taxon>
        <taxon>Telluria group</taxon>
        <taxon>Massilia</taxon>
    </lineage>
</organism>
<evidence type="ECO:0000256" key="2">
    <source>
        <dbReference type="ARBA" id="ARBA00005988"/>
    </source>
</evidence>
<dbReference type="AlphaFoldDB" id="A0A6L6QDG7"/>
<dbReference type="EMBL" id="WNKX01000002">
    <property type="protein sequence ID" value="MTW09766.1"/>
    <property type="molecule type" value="Genomic_DNA"/>
</dbReference>
<dbReference type="GO" id="GO:0005615">
    <property type="term" value="C:extracellular space"/>
    <property type="evidence" value="ECO:0007669"/>
    <property type="project" value="TreeGrafter"/>
</dbReference>
<dbReference type="RefSeq" id="WP_155452712.1">
    <property type="nucleotide sequence ID" value="NZ_WNKX01000002.1"/>
</dbReference>
<reference evidence="6 7" key="1">
    <citation type="submission" date="2019-11" db="EMBL/GenBank/DDBJ databases">
        <title>Type strains purchased from KCTC, JCM and DSMZ.</title>
        <authorList>
            <person name="Lu H."/>
        </authorList>
    </citation>
    <scope>NUCLEOTIDE SEQUENCE [LARGE SCALE GENOMIC DNA]</scope>
    <source>
        <strain evidence="6 7">JCM 31587</strain>
    </source>
</reference>
<gene>
    <name evidence="6" type="ORF">GM658_04070</name>
</gene>